<dbReference type="KEGG" id="azo:azo1780"/>
<keyword evidence="3" id="KW-1185">Reference proteome</keyword>
<dbReference type="STRING" id="62928.azo1780"/>
<sequence>MSYVLKLGSTGDLVRLLQQRLVEAEALPPEDVQGHSNIDGQFGRITQDAVIGYQTAHGLTPDGLVGHRTAAALALPVPAVQIPAGHVLTDDQRKRLAEIIDGFIPAGPFEFFDGPAISWLISKLDDFLANHLPPGVRALIQDLSKGLEGHDLTALKKRLTDSINAKVNVPLLSEEVEGKITGFFVCVVVEALLSGRTFEDAMERLARR</sequence>
<accession>A1K6E2</accession>
<dbReference type="EMBL" id="AM406670">
    <property type="protein sequence ID" value="CAL94397.1"/>
    <property type="molecule type" value="Genomic_DNA"/>
</dbReference>
<dbReference type="Gene3D" id="1.10.101.10">
    <property type="entry name" value="PGBD-like superfamily/PGBD"/>
    <property type="match status" value="1"/>
</dbReference>
<dbReference type="HOGENOM" id="CLU_1318744_0_0_4"/>
<reference evidence="2 3" key="1">
    <citation type="journal article" date="2006" name="Nat. Biotechnol.">
        <title>Complete genome of the mutualistic, N2-fixing grass endophyte Azoarcus sp. strain BH72.</title>
        <authorList>
            <person name="Krause A."/>
            <person name="Ramakumar A."/>
            <person name="Bartels D."/>
            <person name="Battistoni F."/>
            <person name="Bekel T."/>
            <person name="Boch J."/>
            <person name="Boehm M."/>
            <person name="Friedrich F."/>
            <person name="Hurek T."/>
            <person name="Krause L."/>
            <person name="Linke B."/>
            <person name="McHardy A.C."/>
            <person name="Sarkar A."/>
            <person name="Schneiker S."/>
            <person name="Syed A.A."/>
            <person name="Thauer R."/>
            <person name="Vorhoelter F.-J."/>
            <person name="Weidner S."/>
            <person name="Puehler A."/>
            <person name="Reinhold-Hurek B."/>
            <person name="Kaiser O."/>
            <person name="Goesmann A."/>
        </authorList>
    </citation>
    <scope>NUCLEOTIDE SEQUENCE [LARGE SCALE GENOMIC DNA]</scope>
    <source>
        <strain evidence="2 3">BH72</strain>
    </source>
</reference>
<evidence type="ECO:0000313" key="2">
    <source>
        <dbReference type="EMBL" id="CAL94397.1"/>
    </source>
</evidence>
<dbReference type="Pfam" id="PF01471">
    <property type="entry name" value="PG_binding_1"/>
    <property type="match status" value="1"/>
</dbReference>
<protein>
    <recommendedName>
        <fullName evidence="1">Peptidoglycan binding-like domain-containing protein</fullName>
    </recommendedName>
</protein>
<evidence type="ECO:0000313" key="3">
    <source>
        <dbReference type="Proteomes" id="UP000002588"/>
    </source>
</evidence>
<dbReference type="InterPro" id="IPR036366">
    <property type="entry name" value="PGBDSf"/>
</dbReference>
<dbReference type="InterPro" id="IPR002477">
    <property type="entry name" value="Peptidoglycan-bd-like"/>
</dbReference>
<dbReference type="Proteomes" id="UP000002588">
    <property type="component" value="Chromosome"/>
</dbReference>
<gene>
    <name evidence="2" type="ordered locus">azo1780</name>
</gene>
<feature type="domain" description="Peptidoglycan binding-like" evidence="1">
    <location>
        <begin position="10"/>
        <end position="73"/>
    </location>
</feature>
<evidence type="ECO:0000259" key="1">
    <source>
        <dbReference type="Pfam" id="PF01471"/>
    </source>
</evidence>
<dbReference type="InterPro" id="IPR036365">
    <property type="entry name" value="PGBD-like_sf"/>
</dbReference>
<dbReference type="SUPFAM" id="SSF47090">
    <property type="entry name" value="PGBD-like"/>
    <property type="match status" value="1"/>
</dbReference>
<name>A1K6E2_AZOSB</name>
<dbReference type="RefSeq" id="WP_011765513.1">
    <property type="nucleotide sequence ID" value="NC_008702.1"/>
</dbReference>
<organism evidence="2 3">
    <name type="scientific">Azoarcus sp. (strain BH72)</name>
    <dbReference type="NCBI Taxonomy" id="418699"/>
    <lineage>
        <taxon>Bacteria</taxon>
        <taxon>Pseudomonadati</taxon>
        <taxon>Pseudomonadota</taxon>
        <taxon>Betaproteobacteria</taxon>
        <taxon>Rhodocyclales</taxon>
        <taxon>Zoogloeaceae</taxon>
        <taxon>Azoarcus</taxon>
    </lineage>
</organism>
<proteinExistence type="predicted"/>
<dbReference type="AlphaFoldDB" id="A1K6E2"/>